<name>A0A1I4BHL1_9RHOB</name>
<keyword evidence="4" id="KW-1185">Reference proteome</keyword>
<dbReference type="RefSeq" id="WP_342028837.1">
    <property type="nucleotide sequence ID" value="NZ_FOSZ01000001.1"/>
</dbReference>
<feature type="signal peptide" evidence="2">
    <location>
        <begin position="1"/>
        <end position="20"/>
    </location>
</feature>
<dbReference type="InterPro" id="IPR019734">
    <property type="entry name" value="TPR_rpt"/>
</dbReference>
<accession>A0A1I4BHL1</accession>
<reference evidence="4" key="1">
    <citation type="submission" date="2016-10" db="EMBL/GenBank/DDBJ databases">
        <authorList>
            <person name="Varghese N."/>
            <person name="Submissions S."/>
        </authorList>
    </citation>
    <scope>NUCLEOTIDE SEQUENCE [LARGE SCALE GENOMIC DNA]</scope>
    <source>
        <strain evidence="4">DSM 28453</strain>
    </source>
</reference>
<keyword evidence="1" id="KW-0802">TPR repeat</keyword>
<dbReference type="Gene3D" id="1.25.40.10">
    <property type="entry name" value="Tetratricopeptide repeat domain"/>
    <property type="match status" value="1"/>
</dbReference>
<protein>
    <submittedName>
        <fullName evidence="3">Tetratricopeptide repeat-containing protein</fullName>
    </submittedName>
</protein>
<proteinExistence type="predicted"/>
<dbReference type="AlphaFoldDB" id="A0A1I4BHL1"/>
<dbReference type="SUPFAM" id="SSF48452">
    <property type="entry name" value="TPR-like"/>
    <property type="match status" value="1"/>
</dbReference>
<evidence type="ECO:0000256" key="1">
    <source>
        <dbReference type="PROSITE-ProRule" id="PRU00339"/>
    </source>
</evidence>
<feature type="chain" id="PRO_5011464582" evidence="2">
    <location>
        <begin position="21"/>
        <end position="176"/>
    </location>
</feature>
<evidence type="ECO:0000256" key="2">
    <source>
        <dbReference type="SAM" id="SignalP"/>
    </source>
</evidence>
<feature type="repeat" description="TPR" evidence="1">
    <location>
        <begin position="90"/>
        <end position="123"/>
    </location>
</feature>
<sequence length="176" mass="19222">MMKVVLSAAVAFTFAAPVFAAGDATPTAPKPVKECKNGKVWSEKKNRCTKPENASLTDDQLYDNVRSLAHNDRYDDAQSVLAAMSDQSEDRVLTYWGFTHRKLGDVTRGMAFYDQAITQNPNNILARSYLGQAHVEAGNLVAARAELTEIRQRGGSGTWAETSLASAIQTGVTFNY</sequence>
<dbReference type="STRING" id="1280847.SAMN04488036_1011016"/>
<organism evidence="3 4">
    <name type="scientific">Shimia haliotis</name>
    <dbReference type="NCBI Taxonomy" id="1280847"/>
    <lineage>
        <taxon>Bacteria</taxon>
        <taxon>Pseudomonadati</taxon>
        <taxon>Pseudomonadota</taxon>
        <taxon>Alphaproteobacteria</taxon>
        <taxon>Rhodobacterales</taxon>
        <taxon>Roseobacteraceae</taxon>
    </lineage>
</organism>
<keyword evidence="2" id="KW-0732">Signal</keyword>
<dbReference type="EMBL" id="FOSZ01000001">
    <property type="protein sequence ID" value="SFK67667.1"/>
    <property type="molecule type" value="Genomic_DNA"/>
</dbReference>
<dbReference type="Pfam" id="PF14559">
    <property type="entry name" value="TPR_19"/>
    <property type="match status" value="1"/>
</dbReference>
<dbReference type="InterPro" id="IPR011990">
    <property type="entry name" value="TPR-like_helical_dom_sf"/>
</dbReference>
<gene>
    <name evidence="3" type="ORF">SAMN04488036_1011016</name>
</gene>
<evidence type="ECO:0000313" key="4">
    <source>
        <dbReference type="Proteomes" id="UP000198851"/>
    </source>
</evidence>
<evidence type="ECO:0000313" key="3">
    <source>
        <dbReference type="EMBL" id="SFK67667.1"/>
    </source>
</evidence>
<dbReference type="Proteomes" id="UP000198851">
    <property type="component" value="Unassembled WGS sequence"/>
</dbReference>
<dbReference type="PROSITE" id="PS50005">
    <property type="entry name" value="TPR"/>
    <property type="match status" value="1"/>
</dbReference>